<sequence>MTYLISTQRAEPRGLRKLLHLNWPLVLLLTAIACVGFLTLFSLAGGSAEPWMASQVKRFGLGLCVMLAVAMTPIWVWQSVSFLFYLGVLLLLVLVDLIGFAGGGAQRWVDLGVIRLQPSEPMKIAIVMVLAAYYDWLPVSRVSHPLWLAIPVALILLPAALILDQPDLGTALLVVAGGGAVMFLAGVHWLYFATILGGIGGLVALVMESRGTPWQLLKDYQYRRIDTFLDPTSDPLGAGYNIAQAKIALGSGGWSGRGYMQGTQTRLNFLPEKHTDFILTAIGEELGFLGTASLLGLYMLTLVFGTATGLRTADRFGSLLALGMVTTFFLYFFINMGMVMGMLPVVGVPLPLVSYGGSAMIALMVAFGFIQCAHVHRPR</sequence>
<comment type="pathway">
    <text evidence="11">Cell wall biogenesis; peptidoglycan biosynthesis.</text>
</comment>
<keyword evidence="6 11" id="KW-0133">Cell shape</keyword>
<dbReference type="GO" id="GO:0051301">
    <property type="term" value="P:cell division"/>
    <property type="evidence" value="ECO:0007669"/>
    <property type="project" value="InterPro"/>
</dbReference>
<keyword evidence="10 11" id="KW-0961">Cell wall biogenesis/degradation</keyword>
<keyword evidence="5 11" id="KW-0812">Transmembrane</keyword>
<keyword evidence="9 11" id="KW-0472">Membrane</keyword>
<evidence type="ECO:0000256" key="9">
    <source>
        <dbReference type="ARBA" id="ARBA00023136"/>
    </source>
</evidence>
<dbReference type="EMBL" id="NTHN02000128">
    <property type="protein sequence ID" value="MCT4373661.1"/>
    <property type="molecule type" value="Genomic_DNA"/>
</dbReference>
<evidence type="ECO:0000313" key="14">
    <source>
        <dbReference type="Proteomes" id="UP000217448"/>
    </source>
</evidence>
<comment type="similarity">
    <text evidence="11">Belongs to the SEDS family. MrdB/RodA subfamily.</text>
</comment>
<evidence type="ECO:0000256" key="4">
    <source>
        <dbReference type="ARBA" id="ARBA00022679"/>
    </source>
</evidence>
<dbReference type="HAMAP" id="MF_02079">
    <property type="entry name" value="PGT_RodA"/>
    <property type="match status" value="1"/>
</dbReference>
<evidence type="ECO:0000256" key="11">
    <source>
        <dbReference type="HAMAP-Rule" id="MF_02079"/>
    </source>
</evidence>
<dbReference type="UniPathway" id="UPA00219"/>
<feature type="transmembrane region" description="Helical" evidence="11">
    <location>
        <begin position="82"/>
        <end position="101"/>
    </location>
</feature>
<comment type="function">
    <text evidence="11">Peptidoglycan polymerase that is essential for cell wall elongation.</text>
</comment>
<keyword evidence="8 11" id="KW-1133">Transmembrane helix</keyword>
<comment type="catalytic activity">
    <reaction evidence="11">
        <text>[GlcNAc-(1-&gt;4)-Mur2Ac(oyl-L-Ala-gamma-D-Glu-L-Lys-D-Ala-D-Ala)](n)-di-trans,octa-cis-undecaprenyl diphosphate + beta-D-GlcNAc-(1-&gt;4)-Mur2Ac(oyl-L-Ala-gamma-D-Glu-L-Lys-D-Ala-D-Ala)-di-trans,octa-cis-undecaprenyl diphosphate = [GlcNAc-(1-&gt;4)-Mur2Ac(oyl-L-Ala-gamma-D-Glu-L-Lys-D-Ala-D-Ala)](n+1)-di-trans,octa-cis-undecaprenyl diphosphate + di-trans,octa-cis-undecaprenyl diphosphate + H(+)</text>
        <dbReference type="Rhea" id="RHEA:23708"/>
        <dbReference type="Rhea" id="RHEA-COMP:9602"/>
        <dbReference type="Rhea" id="RHEA-COMP:9603"/>
        <dbReference type="ChEBI" id="CHEBI:15378"/>
        <dbReference type="ChEBI" id="CHEBI:58405"/>
        <dbReference type="ChEBI" id="CHEBI:60033"/>
        <dbReference type="ChEBI" id="CHEBI:78435"/>
        <dbReference type="EC" id="2.4.99.28"/>
    </reaction>
</comment>
<dbReference type="GO" id="GO:0009252">
    <property type="term" value="P:peptidoglycan biosynthetic process"/>
    <property type="evidence" value="ECO:0007669"/>
    <property type="project" value="UniProtKB-UniRule"/>
</dbReference>
<dbReference type="Proteomes" id="UP000217448">
    <property type="component" value="Unassembled WGS sequence"/>
</dbReference>
<evidence type="ECO:0000256" key="10">
    <source>
        <dbReference type="ARBA" id="ARBA00023316"/>
    </source>
</evidence>
<dbReference type="InterPro" id="IPR018365">
    <property type="entry name" value="Cell_cycle_FtsW-rel_CS"/>
</dbReference>
<keyword evidence="3 11" id="KW-0328">Glycosyltransferase</keyword>
<proteinExistence type="inferred from homology"/>
<dbReference type="RefSeq" id="WP_095880407.1">
    <property type="nucleotide sequence ID" value="NZ_NTHN02000128.1"/>
</dbReference>
<evidence type="ECO:0000256" key="5">
    <source>
        <dbReference type="ARBA" id="ARBA00022692"/>
    </source>
</evidence>
<evidence type="ECO:0000256" key="6">
    <source>
        <dbReference type="ARBA" id="ARBA00022960"/>
    </source>
</evidence>
<keyword evidence="2 11" id="KW-1003">Cell membrane</keyword>
<dbReference type="GO" id="GO:0015648">
    <property type="term" value="F:lipid-linked peptidoglycan transporter activity"/>
    <property type="evidence" value="ECO:0007669"/>
    <property type="project" value="TreeGrafter"/>
</dbReference>
<dbReference type="PANTHER" id="PTHR30474">
    <property type="entry name" value="CELL CYCLE PROTEIN"/>
    <property type="match status" value="1"/>
</dbReference>
<dbReference type="GO" id="GO:0032153">
    <property type="term" value="C:cell division site"/>
    <property type="evidence" value="ECO:0007669"/>
    <property type="project" value="TreeGrafter"/>
</dbReference>
<feature type="transmembrane region" description="Helical" evidence="11">
    <location>
        <begin position="145"/>
        <end position="163"/>
    </location>
</feature>
<reference evidence="12" key="3">
    <citation type="submission" date="2024-05" db="EMBL/GenBank/DDBJ databases">
        <title>Yangia mangrovi SAOS 153D genome.</title>
        <authorList>
            <person name="Verma A."/>
            <person name="Pal Y."/>
            <person name="Sundharam S."/>
            <person name="Bisht B."/>
            <person name="Srinivasan K."/>
        </authorList>
    </citation>
    <scope>NUCLEOTIDE SEQUENCE</scope>
    <source>
        <strain evidence="12">SAOS 153D</strain>
    </source>
</reference>
<feature type="transmembrane region" description="Helical" evidence="11">
    <location>
        <begin position="23"/>
        <end position="44"/>
    </location>
</feature>
<dbReference type="InterPro" id="IPR001182">
    <property type="entry name" value="FtsW/RodA"/>
</dbReference>
<evidence type="ECO:0000256" key="2">
    <source>
        <dbReference type="ARBA" id="ARBA00022475"/>
    </source>
</evidence>
<name>A0A2A3K142_9RHOB</name>
<dbReference type="EMBL" id="NTHN01000002">
    <property type="protein sequence ID" value="PBD21165.1"/>
    <property type="molecule type" value="Genomic_DNA"/>
</dbReference>
<keyword evidence="4 11" id="KW-0808">Transferase</keyword>
<gene>
    <name evidence="11" type="primary">mrdB</name>
    <name evidence="11 12" type="synonym">rodA</name>
    <name evidence="13" type="ORF">CLG85_00090</name>
    <name evidence="12" type="ORF">CLG85_026565</name>
</gene>
<dbReference type="Pfam" id="PF01098">
    <property type="entry name" value="FTSW_RODA_SPOVE"/>
    <property type="match status" value="1"/>
</dbReference>
<dbReference type="GO" id="GO:0005886">
    <property type="term" value="C:plasma membrane"/>
    <property type="evidence" value="ECO:0007669"/>
    <property type="project" value="UniProtKB-SubCell"/>
</dbReference>
<accession>A0A2A3K142</accession>
<reference evidence="13" key="1">
    <citation type="submission" date="2017-09" db="EMBL/GenBank/DDBJ databases">
        <title>Yangia sp. SAOS 153D whole genome sequencing.</title>
        <authorList>
            <person name="Verma A."/>
            <person name="Krishnamurthi S."/>
        </authorList>
    </citation>
    <scope>NUCLEOTIDE SEQUENCE [LARGE SCALE GENOMIC DNA]</scope>
    <source>
        <strain evidence="13">SAOS 153D</strain>
    </source>
</reference>
<dbReference type="EC" id="2.4.99.28" evidence="11"/>
<dbReference type="OrthoDB" id="9768187at2"/>
<keyword evidence="14" id="KW-1185">Reference proteome</keyword>
<evidence type="ECO:0000313" key="13">
    <source>
        <dbReference type="EMBL" id="PBD21165.1"/>
    </source>
</evidence>
<keyword evidence="11" id="KW-0997">Cell inner membrane</keyword>
<organism evidence="13">
    <name type="scientific">Alloyangia mangrovi</name>
    <dbReference type="NCBI Taxonomy" id="1779329"/>
    <lineage>
        <taxon>Bacteria</taxon>
        <taxon>Pseudomonadati</taxon>
        <taxon>Pseudomonadota</taxon>
        <taxon>Alphaproteobacteria</taxon>
        <taxon>Rhodobacterales</taxon>
        <taxon>Roseobacteraceae</taxon>
        <taxon>Alloyangia</taxon>
    </lineage>
</organism>
<protein>
    <recommendedName>
        <fullName evidence="11">Peptidoglycan glycosyltransferase MrdB</fullName>
        <shortName evidence="11">PGT</shortName>
        <ecNumber evidence="11">2.4.99.28</ecNumber>
    </recommendedName>
    <alternativeName>
        <fullName evidence="11">Cell elongation protein RodA</fullName>
    </alternativeName>
    <alternativeName>
        <fullName evidence="11">Cell wall polymerase</fullName>
    </alternativeName>
    <alternativeName>
        <fullName evidence="11">Peptidoglycan polymerase</fullName>
        <shortName evidence="11">PG polymerase</shortName>
    </alternativeName>
</protein>
<comment type="subcellular location">
    <subcellularLocation>
        <location evidence="11">Cell inner membrane</location>
        <topology evidence="11">Multi-pass membrane protein</topology>
    </subcellularLocation>
    <subcellularLocation>
        <location evidence="1">Membrane</location>
        <topology evidence="1">Multi-pass membrane protein</topology>
    </subcellularLocation>
</comment>
<dbReference type="AlphaFoldDB" id="A0A2A3K142"/>
<feature type="transmembrane region" description="Helical" evidence="11">
    <location>
        <begin position="56"/>
        <end position="76"/>
    </location>
</feature>
<dbReference type="NCBIfam" id="TIGR02210">
    <property type="entry name" value="rodA_shape"/>
    <property type="match status" value="1"/>
</dbReference>
<dbReference type="InterPro" id="IPR011923">
    <property type="entry name" value="RodA/MrdB"/>
</dbReference>
<evidence type="ECO:0000256" key="1">
    <source>
        <dbReference type="ARBA" id="ARBA00004141"/>
    </source>
</evidence>
<dbReference type="GO" id="GO:0008955">
    <property type="term" value="F:peptidoglycan glycosyltransferase activity"/>
    <property type="evidence" value="ECO:0007669"/>
    <property type="project" value="UniProtKB-UniRule"/>
</dbReference>
<dbReference type="GO" id="GO:0008360">
    <property type="term" value="P:regulation of cell shape"/>
    <property type="evidence" value="ECO:0007669"/>
    <property type="project" value="UniProtKB-KW"/>
</dbReference>
<dbReference type="PROSITE" id="PS00428">
    <property type="entry name" value="FTSW_RODA_SPOVE"/>
    <property type="match status" value="1"/>
</dbReference>
<feature type="transmembrane region" description="Helical" evidence="11">
    <location>
        <begin position="352"/>
        <end position="370"/>
    </location>
</feature>
<evidence type="ECO:0000256" key="3">
    <source>
        <dbReference type="ARBA" id="ARBA00022676"/>
    </source>
</evidence>
<feature type="transmembrane region" description="Helical" evidence="11">
    <location>
        <begin position="286"/>
        <end position="307"/>
    </location>
</feature>
<feature type="transmembrane region" description="Helical" evidence="11">
    <location>
        <begin position="319"/>
        <end position="346"/>
    </location>
</feature>
<comment type="caution">
    <text evidence="13">The sequence shown here is derived from an EMBL/GenBank/DDBJ whole genome shotgun (WGS) entry which is preliminary data.</text>
</comment>
<reference evidence="14" key="2">
    <citation type="submission" date="2023-07" db="EMBL/GenBank/DDBJ databases">
        <title>Yangia mangrovi SAOS 153D genome.</title>
        <authorList>
            <person name="Verma A."/>
            <person name="Pal Y."/>
            <person name="Sundharam S."/>
            <person name="Bisht B."/>
            <person name="Srinivasan K."/>
        </authorList>
    </citation>
    <scope>NUCLEOTIDE SEQUENCE [LARGE SCALE GENOMIC DNA]</scope>
    <source>
        <strain evidence="14">SAOS 153D</strain>
    </source>
</reference>
<evidence type="ECO:0000256" key="7">
    <source>
        <dbReference type="ARBA" id="ARBA00022984"/>
    </source>
</evidence>
<dbReference type="PANTHER" id="PTHR30474:SF1">
    <property type="entry name" value="PEPTIDOGLYCAN GLYCOSYLTRANSFERASE MRDB"/>
    <property type="match status" value="1"/>
</dbReference>
<feature type="transmembrane region" description="Helical" evidence="11">
    <location>
        <begin position="170"/>
        <end position="192"/>
    </location>
</feature>
<keyword evidence="7 11" id="KW-0573">Peptidoglycan synthesis</keyword>
<evidence type="ECO:0000256" key="8">
    <source>
        <dbReference type="ARBA" id="ARBA00022989"/>
    </source>
</evidence>
<evidence type="ECO:0000313" key="12">
    <source>
        <dbReference type="EMBL" id="MCT4373661.1"/>
    </source>
</evidence>
<dbReference type="GO" id="GO:0071555">
    <property type="term" value="P:cell wall organization"/>
    <property type="evidence" value="ECO:0007669"/>
    <property type="project" value="UniProtKB-KW"/>
</dbReference>